<feature type="domain" description="HTH araC/xylS-type" evidence="8">
    <location>
        <begin position="176"/>
        <end position="274"/>
    </location>
</feature>
<evidence type="ECO:0000256" key="4">
    <source>
        <dbReference type="ARBA" id="ARBA00022729"/>
    </source>
</evidence>
<dbReference type="InterPro" id="IPR018062">
    <property type="entry name" value="HTH_AraC-typ_CS"/>
</dbReference>
<evidence type="ECO:0000256" key="6">
    <source>
        <dbReference type="ARBA" id="ARBA00023125"/>
    </source>
</evidence>
<dbReference type="InterPro" id="IPR051313">
    <property type="entry name" value="Bact_iron-sidero_bind"/>
</dbReference>
<organism evidence="10 11">
    <name type="scientific">Cohnella hongkongensis</name>
    <dbReference type="NCBI Taxonomy" id="178337"/>
    <lineage>
        <taxon>Bacteria</taxon>
        <taxon>Bacillati</taxon>
        <taxon>Bacillota</taxon>
        <taxon>Bacilli</taxon>
        <taxon>Bacillales</taxon>
        <taxon>Paenibacillaceae</taxon>
        <taxon>Cohnella</taxon>
    </lineage>
</organism>
<keyword evidence="6" id="KW-0238">DNA-binding</keyword>
<dbReference type="PANTHER" id="PTHR30532:SF1">
    <property type="entry name" value="IRON(3+)-HYDROXAMATE-BINDING PROTEIN FHUD"/>
    <property type="match status" value="1"/>
</dbReference>
<dbReference type="SUPFAM" id="SSF53807">
    <property type="entry name" value="Helical backbone' metal receptor"/>
    <property type="match status" value="1"/>
</dbReference>
<evidence type="ECO:0000313" key="10">
    <source>
        <dbReference type="EMBL" id="MFC4597875.1"/>
    </source>
</evidence>
<dbReference type="SMART" id="SM00342">
    <property type="entry name" value="HTH_ARAC"/>
    <property type="match status" value="1"/>
</dbReference>
<dbReference type="Gene3D" id="1.10.10.60">
    <property type="entry name" value="Homeodomain-like"/>
    <property type="match status" value="2"/>
</dbReference>
<dbReference type="Gene3D" id="3.40.50.1980">
    <property type="entry name" value="Nitrogenase molybdenum iron protein domain"/>
    <property type="match status" value="2"/>
</dbReference>
<keyword evidence="5" id="KW-0805">Transcription regulation</keyword>
<evidence type="ECO:0000256" key="3">
    <source>
        <dbReference type="ARBA" id="ARBA00022448"/>
    </source>
</evidence>
<dbReference type="Pfam" id="PF01497">
    <property type="entry name" value="Peripla_BP_2"/>
    <property type="match status" value="1"/>
</dbReference>
<feature type="domain" description="Fe/B12 periplasmic-binding" evidence="9">
    <location>
        <begin position="318"/>
        <end position="578"/>
    </location>
</feature>
<dbReference type="Proteomes" id="UP001596028">
    <property type="component" value="Unassembled WGS sequence"/>
</dbReference>
<proteinExistence type="inferred from homology"/>
<keyword evidence="11" id="KW-1185">Reference proteome</keyword>
<keyword evidence="3" id="KW-0813">Transport</keyword>
<comment type="subcellular location">
    <subcellularLocation>
        <location evidence="1">Cell envelope</location>
    </subcellularLocation>
</comment>
<evidence type="ECO:0000259" key="8">
    <source>
        <dbReference type="PROSITE" id="PS01124"/>
    </source>
</evidence>
<evidence type="ECO:0000256" key="2">
    <source>
        <dbReference type="ARBA" id="ARBA00008814"/>
    </source>
</evidence>
<evidence type="ECO:0000256" key="7">
    <source>
        <dbReference type="ARBA" id="ARBA00023163"/>
    </source>
</evidence>
<evidence type="ECO:0000313" key="11">
    <source>
        <dbReference type="Proteomes" id="UP001596028"/>
    </source>
</evidence>
<dbReference type="Pfam" id="PF12833">
    <property type="entry name" value="HTH_18"/>
    <property type="match status" value="1"/>
</dbReference>
<dbReference type="RefSeq" id="WP_378093529.1">
    <property type="nucleotide sequence ID" value="NZ_JBHSEP010000003.1"/>
</dbReference>
<protein>
    <submittedName>
        <fullName evidence="10">Helix-turn-helix domain-containing protein</fullName>
    </submittedName>
</protein>
<dbReference type="SUPFAM" id="SSF46689">
    <property type="entry name" value="Homeodomain-like"/>
    <property type="match status" value="2"/>
</dbReference>
<name>A0ABV9FAP2_9BACL</name>
<dbReference type="PANTHER" id="PTHR30532">
    <property type="entry name" value="IRON III DICITRATE-BINDING PERIPLASMIC PROTEIN"/>
    <property type="match status" value="1"/>
</dbReference>
<dbReference type="InterPro" id="IPR018060">
    <property type="entry name" value="HTH_AraC"/>
</dbReference>
<accession>A0ABV9FAP2</accession>
<comment type="caution">
    <text evidence="10">The sequence shown here is derived from an EMBL/GenBank/DDBJ whole genome shotgun (WGS) entry which is preliminary data.</text>
</comment>
<gene>
    <name evidence="10" type="ORF">ACFO3S_06450</name>
</gene>
<dbReference type="EMBL" id="JBHSEP010000003">
    <property type="protein sequence ID" value="MFC4597875.1"/>
    <property type="molecule type" value="Genomic_DNA"/>
</dbReference>
<keyword evidence="7" id="KW-0804">Transcription</keyword>
<evidence type="ECO:0000256" key="1">
    <source>
        <dbReference type="ARBA" id="ARBA00004196"/>
    </source>
</evidence>
<dbReference type="PROSITE" id="PS00041">
    <property type="entry name" value="HTH_ARAC_FAMILY_1"/>
    <property type="match status" value="1"/>
</dbReference>
<reference evidence="11" key="1">
    <citation type="journal article" date="2019" name="Int. J. Syst. Evol. Microbiol.">
        <title>The Global Catalogue of Microorganisms (GCM) 10K type strain sequencing project: providing services to taxonomists for standard genome sequencing and annotation.</title>
        <authorList>
            <consortium name="The Broad Institute Genomics Platform"/>
            <consortium name="The Broad Institute Genome Sequencing Center for Infectious Disease"/>
            <person name="Wu L."/>
            <person name="Ma J."/>
        </authorList>
    </citation>
    <scope>NUCLEOTIDE SEQUENCE [LARGE SCALE GENOMIC DNA]</scope>
    <source>
        <strain evidence="11">CCUG 49571</strain>
    </source>
</reference>
<comment type="similarity">
    <text evidence="2">Belongs to the bacterial solute-binding protein 8 family.</text>
</comment>
<evidence type="ECO:0000259" key="9">
    <source>
        <dbReference type="PROSITE" id="PS50983"/>
    </source>
</evidence>
<dbReference type="InterPro" id="IPR020449">
    <property type="entry name" value="Tscrpt_reg_AraC-type_HTH"/>
</dbReference>
<sequence length="578" mass="64889">MPLQTQLSQWNDTVVRLLDVRRLRLLPGHDLRHFDMPANLLLLARSGHGRLLVDGVTYPICPFFVCHAGEDAAVDLAAVTEPIECIAVYYKTGVLRIAESELASSPEGRELLQLSFGFVPAKRLALHQLVEQIEQKWNARQGLESFHASALLQSLLYELLKQLEAEGYQTPSEAVNLVKKHIDAHYNKPLQLKSMAELVHCSSRQLQRWFKQQMELGPMEYAIKVRMSHAARLLQHTSATVQEIAQSIGYRDIYYFSSAFKKYYGTAPLDFRRSASAEDNLASAAVPPGTAVFSYRANDGIVVKHARGELRLQHSPKRIAVLDVQYADQLITLNELPAGSVGIGTSAICCFPDYLQDKLGQFTAIGTCEQPDLEAIASLRPDLIVCTQLHEGIYESLSRMAPTVMFHRNEDWRTVLGIFGEMTGKRREADRVLSEYRDKTAQLSNRLADKLQGQRVALIRPRDTFIRVHTSNHRTGAILYEDLGLPAPFFISGNFVSDSAYHISLDELPEVNANHYFLLSNELFKQRVTDMQRSAVWQSLGAVKKRHVYTVDASTWIGSYGPLGISRIVEDVAQSLLA</sequence>
<dbReference type="InterPro" id="IPR009057">
    <property type="entry name" value="Homeodomain-like_sf"/>
</dbReference>
<dbReference type="CDD" id="cd01146">
    <property type="entry name" value="FhuD"/>
    <property type="match status" value="1"/>
</dbReference>
<evidence type="ECO:0000256" key="5">
    <source>
        <dbReference type="ARBA" id="ARBA00023015"/>
    </source>
</evidence>
<dbReference type="PRINTS" id="PR00032">
    <property type="entry name" value="HTHARAC"/>
</dbReference>
<dbReference type="PROSITE" id="PS50983">
    <property type="entry name" value="FE_B12_PBP"/>
    <property type="match status" value="1"/>
</dbReference>
<dbReference type="PROSITE" id="PS01124">
    <property type="entry name" value="HTH_ARAC_FAMILY_2"/>
    <property type="match status" value="1"/>
</dbReference>
<dbReference type="InterPro" id="IPR002491">
    <property type="entry name" value="ABC_transptr_periplasmic_BD"/>
</dbReference>
<keyword evidence="4" id="KW-0732">Signal</keyword>